<dbReference type="Proteomes" id="UP000505210">
    <property type="component" value="Chromosome"/>
</dbReference>
<dbReference type="InterPro" id="IPR029044">
    <property type="entry name" value="Nucleotide-diphossugar_trans"/>
</dbReference>
<name>A0A6M8BJE3_9CYAN</name>
<keyword evidence="2" id="KW-0808">Transferase</keyword>
<dbReference type="AlphaFoldDB" id="A0A6M8BJE3"/>
<dbReference type="Gene3D" id="3.90.550.10">
    <property type="entry name" value="Spore Coat Polysaccharide Biosynthesis Protein SpsA, Chain A"/>
    <property type="match status" value="1"/>
</dbReference>
<organism evidence="2 3">
    <name type="scientific">Thermoleptolyngbya sichuanensis A183</name>
    <dbReference type="NCBI Taxonomy" id="2737172"/>
    <lineage>
        <taxon>Bacteria</taxon>
        <taxon>Bacillati</taxon>
        <taxon>Cyanobacteriota</taxon>
        <taxon>Cyanophyceae</taxon>
        <taxon>Oculatellales</taxon>
        <taxon>Oculatellaceae</taxon>
        <taxon>Thermoleptolyngbya</taxon>
        <taxon>Thermoleptolyngbya sichuanensis</taxon>
    </lineage>
</organism>
<dbReference type="InterPro" id="IPR050834">
    <property type="entry name" value="Glycosyltransf_2"/>
</dbReference>
<protein>
    <submittedName>
        <fullName evidence="2">Glycosyltransferase</fullName>
    </submittedName>
</protein>
<dbReference type="EMBL" id="CP053661">
    <property type="protein sequence ID" value="QKD84260.1"/>
    <property type="molecule type" value="Genomic_DNA"/>
</dbReference>
<feature type="domain" description="Glycosyltransferase 2-like" evidence="1">
    <location>
        <begin position="6"/>
        <end position="112"/>
    </location>
</feature>
<dbReference type="GO" id="GO:0016740">
    <property type="term" value="F:transferase activity"/>
    <property type="evidence" value="ECO:0007669"/>
    <property type="project" value="UniProtKB-KW"/>
</dbReference>
<evidence type="ECO:0000259" key="1">
    <source>
        <dbReference type="Pfam" id="PF00535"/>
    </source>
</evidence>
<evidence type="ECO:0000313" key="2">
    <source>
        <dbReference type="EMBL" id="QKD84260.1"/>
    </source>
</evidence>
<dbReference type="PANTHER" id="PTHR43685:SF2">
    <property type="entry name" value="GLYCOSYLTRANSFERASE 2-LIKE DOMAIN-CONTAINING PROTEIN"/>
    <property type="match status" value="1"/>
</dbReference>
<sequence length="335" mass="37959">MPPLVSVVVTAFNQARFLEDAVNSVLRQDYDNIECWIINDGSTDSTEAIAQGLMQQDTRVHYQSQPNGGVSAARNLGARCARGEWVQFLDGDDWLASDKLSRQLAAVDGKHPDRLVIYSDYERVERSGLRQRCEIGSQPPEALARRLLICPDRLADIPFPLLQQAMLLHRSVLAQFSFDETLQACEDRAFGLALLRDGARLVYVPMVAAFYRQHGANLTQNARILRQSYAALFRWVGDRYPDLLPDCQRSLYFLLDTTLEAGEYDLFRAIAPLVQFSSQEALIEEPLRLLGGTLPVRSHQDLRLAVALRRLLPARWLYPHQRGPRLRSLLARFGK</sequence>
<dbReference type="Pfam" id="PF00535">
    <property type="entry name" value="Glycos_transf_2"/>
    <property type="match status" value="1"/>
</dbReference>
<evidence type="ECO:0000313" key="3">
    <source>
        <dbReference type="Proteomes" id="UP000505210"/>
    </source>
</evidence>
<dbReference type="InterPro" id="IPR001173">
    <property type="entry name" value="Glyco_trans_2-like"/>
</dbReference>
<dbReference type="RefSeq" id="WP_172358305.1">
    <property type="nucleotide sequence ID" value="NZ_CP053661.1"/>
</dbReference>
<dbReference type="SUPFAM" id="SSF53448">
    <property type="entry name" value="Nucleotide-diphospho-sugar transferases"/>
    <property type="match status" value="1"/>
</dbReference>
<keyword evidence="3" id="KW-1185">Reference proteome</keyword>
<dbReference type="KEGG" id="theu:HPC62_20620"/>
<proteinExistence type="predicted"/>
<dbReference type="PANTHER" id="PTHR43685">
    <property type="entry name" value="GLYCOSYLTRANSFERASE"/>
    <property type="match status" value="1"/>
</dbReference>
<gene>
    <name evidence="2" type="ORF">HPC62_20620</name>
</gene>
<accession>A0A6M8BJE3</accession>
<reference evidence="2 3" key="1">
    <citation type="submission" date="2020-05" db="EMBL/GenBank/DDBJ databases">
        <title>Complete genome sequence of of a novel Thermoleptolyngbya strain isolated from hot springs of Ganzi, Sichuan China.</title>
        <authorList>
            <person name="Tang J."/>
            <person name="Daroch M."/>
            <person name="Li L."/>
            <person name="Waleron K."/>
            <person name="Waleron M."/>
            <person name="Waleron M."/>
        </authorList>
    </citation>
    <scope>NUCLEOTIDE SEQUENCE [LARGE SCALE GENOMIC DNA]</scope>
    <source>
        <strain evidence="2 3">PKUAC-SCTA183</strain>
    </source>
</reference>